<dbReference type="InterPro" id="IPR006551">
    <property type="entry name" value="Polynucleotide_phosphatase"/>
</dbReference>
<dbReference type="InterPro" id="IPR013954">
    <property type="entry name" value="PNK3P"/>
</dbReference>
<dbReference type="Pfam" id="PF13671">
    <property type="entry name" value="AAA_33"/>
    <property type="match status" value="1"/>
</dbReference>
<dbReference type="NCBIfam" id="TIGR01662">
    <property type="entry name" value="HAD-SF-IIIA"/>
    <property type="match status" value="1"/>
</dbReference>
<dbReference type="GeneID" id="87910583"/>
<dbReference type="GO" id="GO:0016301">
    <property type="term" value="F:kinase activity"/>
    <property type="evidence" value="ECO:0007669"/>
    <property type="project" value="UniProtKB-KW"/>
</dbReference>
<sequence>MQRLSGRALHVPVSLLVWVSQIHRVNHFSASIALSTMSPSKPSFKRSADNRSISPPPLKRKAQTAISKSAVASFFTPASQKPKEPTVWSERSPDDNSPATLLVAKYDKTEPDAPAIKRRKIAAFDLDSTLIATASGKKHAGDSADWKWWHESVPARLRQLYQDEGYQVVIFTNQGGLTLHPDPKTKAPVKFTKNRVAGFKAKCNAVLGQLGIPVTLYAATGKDIFRKPRPGMWEELKKDYSLPEEEIDRENSIFVGDAGGRTAELKGQAKDFSCSDRNLASNIGIKYLTPEEYFLGEKSREFKRDFDLEHFPLTEEEEETPRFEKKHEKEMVLFVGPPGAGKSTFFWKELKPLGYERVNQDLLKSKDKCFKTATEWLKEGESVVIDNTNADPDTRAQWVDLAKKHKVPIRCVWFKTPLHLCEHNSAVRALNKSLNPEDRQLLPQLAFNGFKSRFKEPKDKEGFDDITEVEFKFKGSKEEYAIWGKYWV</sequence>
<keyword evidence="2" id="KW-0418">Kinase</keyword>
<protein>
    <submittedName>
        <fullName evidence="2">DNA kinase/phosphatase Pnk1</fullName>
    </submittedName>
</protein>
<organism evidence="2 3">
    <name type="scientific">Podospora pseudocomata</name>
    <dbReference type="NCBI Taxonomy" id="2093779"/>
    <lineage>
        <taxon>Eukaryota</taxon>
        <taxon>Fungi</taxon>
        <taxon>Dikarya</taxon>
        <taxon>Ascomycota</taxon>
        <taxon>Pezizomycotina</taxon>
        <taxon>Sordariomycetes</taxon>
        <taxon>Sordariomycetidae</taxon>
        <taxon>Sordariales</taxon>
        <taxon>Podosporaceae</taxon>
        <taxon>Podospora</taxon>
    </lineage>
</organism>
<dbReference type="InterPro" id="IPR036412">
    <property type="entry name" value="HAD-like_sf"/>
</dbReference>
<gene>
    <name evidence="2" type="primary">pnk1</name>
    <name evidence="2" type="ORF">QC762_502490</name>
</gene>
<keyword evidence="3" id="KW-1185">Reference proteome</keyword>
<comment type="caution">
    <text evidence="2">The sequence shown here is derived from an EMBL/GenBank/DDBJ whole genome shotgun (WGS) entry which is preliminary data.</text>
</comment>
<dbReference type="Proteomes" id="UP001323405">
    <property type="component" value="Unassembled WGS sequence"/>
</dbReference>
<proteinExistence type="predicted"/>
<dbReference type="Gene3D" id="3.40.50.300">
    <property type="entry name" value="P-loop containing nucleotide triphosphate hydrolases"/>
    <property type="match status" value="1"/>
</dbReference>
<dbReference type="Pfam" id="PF08645">
    <property type="entry name" value="PNK3P"/>
    <property type="match status" value="1"/>
</dbReference>
<name>A0ABR0G9S8_9PEZI</name>
<dbReference type="NCBIfam" id="TIGR01664">
    <property type="entry name" value="DNA-3'-Pase"/>
    <property type="match status" value="1"/>
</dbReference>
<dbReference type="EMBL" id="JAFFHA010000007">
    <property type="protein sequence ID" value="KAK4652514.1"/>
    <property type="molecule type" value="Genomic_DNA"/>
</dbReference>
<dbReference type="InterPro" id="IPR006549">
    <property type="entry name" value="HAD-SF_hydro_IIIA"/>
</dbReference>
<keyword evidence="2" id="KW-0808">Transferase</keyword>
<dbReference type="SUPFAM" id="SSF56784">
    <property type="entry name" value="HAD-like"/>
    <property type="match status" value="1"/>
</dbReference>
<accession>A0ABR0G9S8</accession>
<dbReference type="SUPFAM" id="SSF52540">
    <property type="entry name" value="P-loop containing nucleoside triphosphate hydrolases"/>
    <property type="match status" value="1"/>
</dbReference>
<evidence type="ECO:0000313" key="3">
    <source>
        <dbReference type="Proteomes" id="UP001323405"/>
    </source>
</evidence>
<dbReference type="InterPro" id="IPR023214">
    <property type="entry name" value="HAD_sf"/>
</dbReference>
<dbReference type="Gene3D" id="3.40.50.1000">
    <property type="entry name" value="HAD superfamily/HAD-like"/>
    <property type="match status" value="1"/>
</dbReference>
<feature type="region of interest" description="Disordered" evidence="1">
    <location>
        <begin position="77"/>
        <end position="98"/>
    </location>
</feature>
<reference evidence="2 3" key="1">
    <citation type="journal article" date="2023" name="bioRxiv">
        <title>High-quality genome assemblies of four members of thePodospora anserinaspecies complex.</title>
        <authorList>
            <person name="Ament-Velasquez S.L."/>
            <person name="Vogan A.A."/>
            <person name="Wallerman O."/>
            <person name="Hartmann F."/>
            <person name="Gautier V."/>
            <person name="Silar P."/>
            <person name="Giraud T."/>
            <person name="Johannesson H."/>
        </authorList>
    </citation>
    <scope>NUCLEOTIDE SEQUENCE [LARGE SCALE GENOMIC DNA]</scope>
    <source>
        <strain evidence="2 3">CBS 415.72m</strain>
    </source>
</reference>
<dbReference type="PANTHER" id="PTHR12083:SF9">
    <property type="entry name" value="BIFUNCTIONAL POLYNUCLEOTIDE PHOSPHATASE_KINASE"/>
    <property type="match status" value="1"/>
</dbReference>
<dbReference type="RefSeq" id="XP_062741489.1">
    <property type="nucleotide sequence ID" value="XM_062890676.1"/>
</dbReference>
<feature type="region of interest" description="Disordered" evidence="1">
    <location>
        <begin position="37"/>
        <end position="61"/>
    </location>
</feature>
<evidence type="ECO:0000256" key="1">
    <source>
        <dbReference type="SAM" id="MobiDB-lite"/>
    </source>
</evidence>
<dbReference type="PANTHER" id="PTHR12083">
    <property type="entry name" value="BIFUNCTIONAL POLYNUCLEOTIDE PHOSPHATASE/KINASE"/>
    <property type="match status" value="1"/>
</dbReference>
<dbReference type="InterPro" id="IPR027417">
    <property type="entry name" value="P-loop_NTPase"/>
</dbReference>
<evidence type="ECO:0000313" key="2">
    <source>
        <dbReference type="EMBL" id="KAK4652514.1"/>
    </source>
</evidence>